<dbReference type="Proteomes" id="UP000285523">
    <property type="component" value="Unassembled WGS sequence"/>
</dbReference>
<dbReference type="AlphaFoldDB" id="A0A418VKE9"/>
<evidence type="ECO:0000256" key="1">
    <source>
        <dbReference type="SAM" id="MobiDB-lite"/>
    </source>
</evidence>
<name>A0A418VKE9_RHOPL</name>
<evidence type="ECO:0000313" key="3">
    <source>
        <dbReference type="Proteomes" id="UP000285523"/>
    </source>
</evidence>
<evidence type="ECO:0000313" key="2">
    <source>
        <dbReference type="EMBL" id="RJF76615.1"/>
    </source>
</evidence>
<gene>
    <name evidence="2" type="ORF">D4Q52_05590</name>
</gene>
<accession>A0A418VKE9</accession>
<feature type="compositionally biased region" description="Polar residues" evidence="1">
    <location>
        <begin position="56"/>
        <end position="65"/>
    </location>
</feature>
<comment type="caution">
    <text evidence="2">The sequence shown here is derived from an EMBL/GenBank/DDBJ whole genome shotgun (WGS) entry which is preliminary data.</text>
</comment>
<dbReference type="EMBL" id="QYYD01000004">
    <property type="protein sequence ID" value="RJF76615.1"/>
    <property type="molecule type" value="Genomic_DNA"/>
</dbReference>
<organism evidence="2 3">
    <name type="scientific">Rhodopseudomonas palustris</name>
    <dbReference type="NCBI Taxonomy" id="1076"/>
    <lineage>
        <taxon>Bacteria</taxon>
        <taxon>Pseudomonadati</taxon>
        <taxon>Pseudomonadota</taxon>
        <taxon>Alphaproteobacteria</taxon>
        <taxon>Hyphomicrobiales</taxon>
        <taxon>Nitrobacteraceae</taxon>
        <taxon>Rhodopseudomonas</taxon>
    </lineage>
</organism>
<sequence>MSRDRSDAIFARIGSYGRLIPVLIQQLRSCLSAPAGYRREAHYMRGPGPACREKQAAQNAVKSDQ</sequence>
<reference evidence="2 3" key="1">
    <citation type="submission" date="2018-09" db="EMBL/GenBank/DDBJ databases">
        <title>Draft genome sequence of Rhodopseudomonas palustris 2.1.18.</title>
        <authorList>
            <person name="Robertson S.L."/>
            <person name="Meyer T.E."/>
            <person name="Kyndt J.A."/>
        </authorList>
    </citation>
    <scope>NUCLEOTIDE SEQUENCE [LARGE SCALE GENOMIC DNA]</scope>
    <source>
        <strain evidence="2 3">2.1.18</strain>
    </source>
</reference>
<feature type="region of interest" description="Disordered" evidence="1">
    <location>
        <begin position="45"/>
        <end position="65"/>
    </location>
</feature>
<protein>
    <submittedName>
        <fullName evidence="2">Uncharacterized protein</fullName>
    </submittedName>
</protein>
<proteinExistence type="predicted"/>
<dbReference type="OrthoDB" id="8086182at2"/>